<proteinExistence type="predicted"/>
<keyword evidence="2" id="KW-1185">Reference proteome</keyword>
<name>A0A0X3TJ70_9RHOB</name>
<organism evidence="1 2">
    <name type="scientific">Ruegeria marisrubri</name>
    <dbReference type="NCBI Taxonomy" id="1685379"/>
    <lineage>
        <taxon>Bacteria</taxon>
        <taxon>Pseudomonadati</taxon>
        <taxon>Pseudomonadota</taxon>
        <taxon>Alphaproteobacteria</taxon>
        <taxon>Rhodobacterales</taxon>
        <taxon>Roseobacteraceae</taxon>
        <taxon>Ruegeria</taxon>
    </lineage>
</organism>
<evidence type="ECO:0000313" key="2">
    <source>
        <dbReference type="Proteomes" id="UP000053791"/>
    </source>
</evidence>
<sequence length="385" mass="41938">MRDRHDSFYEDLTPLRDFARLADPAQFQPVPQDWVVGVADIVDSTGEIERGRYKTVNMVGAAVIAAMINALEGQQFPFVFGGDGAAFAIPQASASLGRACLATLRRWAQEEFDISLRAAVIPVADIRAAGRDLRVARFAPSDGVDYAMFSGGGLAWAEARMKAGDYTLPLAAPGTQPDLEGLSCRWSNSRAQRGQIVSLVVQPTEHTTEQEFAALAQRLVAISEGLERGGHPVPPGGPPINWPPPGLDIDAHVSRKGGSLALKKLLLLAQNLFIWSLFKTHMRLGSFDPDHYRHMVSSNADFRKFDDGLKMTLDCDQSTLAQIRQVLEDAREKGQARFGMHVQQEAMMTCFVPSAMQDDHVHFVDGASGGYARAAAAMKQQPAHA</sequence>
<reference evidence="1 2" key="1">
    <citation type="submission" date="2015-12" db="EMBL/GenBank/DDBJ databases">
        <authorList>
            <person name="Shamseldin A."/>
            <person name="Moawad H."/>
            <person name="Abd El-Rahim W.M."/>
            <person name="Sadowsky M.J."/>
        </authorList>
    </citation>
    <scope>NUCLEOTIDE SEQUENCE [LARGE SCALE GENOMIC DNA]</scope>
    <source>
        <strain evidence="1 2">ZGT118</strain>
    </source>
</reference>
<evidence type="ECO:0000313" key="1">
    <source>
        <dbReference type="EMBL" id="KUJ73260.1"/>
    </source>
</evidence>
<dbReference type="InterPro" id="IPR021445">
    <property type="entry name" value="DUF3095"/>
</dbReference>
<dbReference type="Proteomes" id="UP000053791">
    <property type="component" value="Unassembled WGS sequence"/>
</dbReference>
<dbReference type="Pfam" id="PF11294">
    <property type="entry name" value="DUF3095"/>
    <property type="match status" value="1"/>
</dbReference>
<dbReference type="OrthoDB" id="5342145at2"/>
<dbReference type="AlphaFoldDB" id="A0A0X3TJ70"/>
<protein>
    <submittedName>
        <fullName evidence="1">Adenylate cyclase</fullName>
    </submittedName>
</protein>
<dbReference type="STRING" id="1685379.AVO45_16145"/>
<dbReference type="EMBL" id="LQBQ01000039">
    <property type="protein sequence ID" value="KUJ73260.1"/>
    <property type="molecule type" value="Genomic_DNA"/>
</dbReference>
<accession>A0A0X3TJ70</accession>
<comment type="caution">
    <text evidence="1">The sequence shown here is derived from an EMBL/GenBank/DDBJ whole genome shotgun (WGS) entry which is preliminary data.</text>
</comment>
<dbReference type="RefSeq" id="WP_068350246.1">
    <property type="nucleotide sequence ID" value="NZ_LQBQ01000039.1"/>
</dbReference>
<gene>
    <name evidence="1" type="ORF">AVO45_16145</name>
</gene>